<evidence type="ECO:0000313" key="9">
    <source>
        <dbReference type="EMBL" id="SVB08336.1"/>
    </source>
</evidence>
<comment type="similarity">
    <text evidence="2">Belongs to the ExbB/TolQ family.</text>
</comment>
<keyword evidence="6 7" id="KW-0472">Membrane</keyword>
<evidence type="ECO:0000259" key="8">
    <source>
        <dbReference type="Pfam" id="PF01618"/>
    </source>
</evidence>
<dbReference type="PANTHER" id="PTHR30625">
    <property type="entry name" value="PROTEIN TOLQ"/>
    <property type="match status" value="1"/>
</dbReference>
<dbReference type="Pfam" id="PF01618">
    <property type="entry name" value="MotA_ExbB"/>
    <property type="match status" value="1"/>
</dbReference>
<sequence length="264" mass="30029">MKSFFEELNFPKDFLFQILSLFVCILVVHTFYLLFIDPAATFQVIEAANLNKAPERTLAVILKDFEQEVCIMFFFWALCIIFLKWKSISKQSELLENNFLQKDKNDQIKRDKAIQLREDIENLIPKNEESVLLASLWGGLNSFSISNDIGDATSSTHAICDNEADKMESELSMIKYIIWAIPSIGFIGTVRGIGEALSQAHIAVEGDIAGMTASLGVAFNSTFVALLISILLMFFLHQLQLVQDRLIHRVHDYCDKNLLSRLRK</sequence>
<reference evidence="9" key="1">
    <citation type="submission" date="2018-05" db="EMBL/GenBank/DDBJ databases">
        <authorList>
            <person name="Lanie J.A."/>
            <person name="Ng W.-L."/>
            <person name="Kazmierczak K.M."/>
            <person name="Andrzejewski T.M."/>
            <person name="Davidsen T.M."/>
            <person name="Wayne K.J."/>
            <person name="Tettelin H."/>
            <person name="Glass J.I."/>
            <person name="Rusch D."/>
            <person name="Podicherti R."/>
            <person name="Tsui H.-C.T."/>
            <person name="Winkler M.E."/>
        </authorList>
    </citation>
    <scope>NUCLEOTIDE SEQUENCE</scope>
</reference>
<dbReference type="EMBL" id="UINC01028040">
    <property type="protein sequence ID" value="SVB08336.1"/>
    <property type="molecule type" value="Genomic_DNA"/>
</dbReference>
<protein>
    <recommendedName>
        <fullName evidence="8">MotA/TolQ/ExbB proton channel domain-containing protein</fullName>
    </recommendedName>
</protein>
<comment type="subcellular location">
    <subcellularLocation>
        <location evidence="1">Cell membrane</location>
        <topology evidence="1">Multi-pass membrane protein</topology>
    </subcellularLocation>
</comment>
<keyword evidence="3" id="KW-1003">Cell membrane</keyword>
<dbReference type="PANTHER" id="PTHR30625:SF11">
    <property type="entry name" value="MOTA_TOLQ_EXBB PROTON CHANNEL DOMAIN-CONTAINING PROTEIN"/>
    <property type="match status" value="1"/>
</dbReference>
<proteinExistence type="inferred from homology"/>
<evidence type="ECO:0000256" key="6">
    <source>
        <dbReference type="ARBA" id="ARBA00023136"/>
    </source>
</evidence>
<feature type="transmembrane region" description="Helical" evidence="7">
    <location>
        <begin position="14"/>
        <end position="35"/>
    </location>
</feature>
<evidence type="ECO:0000256" key="7">
    <source>
        <dbReference type="SAM" id="Phobius"/>
    </source>
</evidence>
<accession>A0A382B3F0</accession>
<feature type="transmembrane region" description="Helical" evidence="7">
    <location>
        <begin position="213"/>
        <end position="236"/>
    </location>
</feature>
<evidence type="ECO:0000256" key="3">
    <source>
        <dbReference type="ARBA" id="ARBA00022475"/>
    </source>
</evidence>
<dbReference type="GO" id="GO:0005886">
    <property type="term" value="C:plasma membrane"/>
    <property type="evidence" value="ECO:0007669"/>
    <property type="project" value="UniProtKB-SubCell"/>
</dbReference>
<evidence type="ECO:0000256" key="5">
    <source>
        <dbReference type="ARBA" id="ARBA00022989"/>
    </source>
</evidence>
<name>A0A382B3F0_9ZZZZ</name>
<keyword evidence="4 7" id="KW-0812">Transmembrane</keyword>
<evidence type="ECO:0000256" key="4">
    <source>
        <dbReference type="ARBA" id="ARBA00022692"/>
    </source>
</evidence>
<dbReference type="InterPro" id="IPR050790">
    <property type="entry name" value="ExbB/TolQ_transport"/>
</dbReference>
<dbReference type="InterPro" id="IPR002898">
    <property type="entry name" value="MotA_ExbB_proton_chnl"/>
</dbReference>
<feature type="transmembrane region" description="Helical" evidence="7">
    <location>
        <begin position="176"/>
        <end position="193"/>
    </location>
</feature>
<evidence type="ECO:0000256" key="1">
    <source>
        <dbReference type="ARBA" id="ARBA00004651"/>
    </source>
</evidence>
<dbReference type="AlphaFoldDB" id="A0A382B3F0"/>
<organism evidence="9">
    <name type="scientific">marine metagenome</name>
    <dbReference type="NCBI Taxonomy" id="408172"/>
    <lineage>
        <taxon>unclassified sequences</taxon>
        <taxon>metagenomes</taxon>
        <taxon>ecological metagenomes</taxon>
    </lineage>
</organism>
<gene>
    <name evidence="9" type="ORF">METZ01_LOCUS161190</name>
</gene>
<dbReference type="GO" id="GO:0017038">
    <property type="term" value="P:protein import"/>
    <property type="evidence" value="ECO:0007669"/>
    <property type="project" value="TreeGrafter"/>
</dbReference>
<evidence type="ECO:0000256" key="2">
    <source>
        <dbReference type="ARBA" id="ARBA00010442"/>
    </source>
</evidence>
<feature type="domain" description="MotA/TolQ/ExbB proton channel" evidence="8">
    <location>
        <begin position="158"/>
        <end position="250"/>
    </location>
</feature>
<keyword evidence="5 7" id="KW-1133">Transmembrane helix</keyword>